<evidence type="ECO:0008006" key="3">
    <source>
        <dbReference type="Google" id="ProtNLM"/>
    </source>
</evidence>
<organism evidence="1 2">
    <name type="scientific">Flavisolibacter tropicus</name>
    <dbReference type="NCBI Taxonomy" id="1492898"/>
    <lineage>
        <taxon>Bacteria</taxon>
        <taxon>Pseudomonadati</taxon>
        <taxon>Bacteroidota</taxon>
        <taxon>Chitinophagia</taxon>
        <taxon>Chitinophagales</taxon>
        <taxon>Chitinophagaceae</taxon>
        <taxon>Flavisolibacter</taxon>
    </lineage>
</organism>
<dbReference type="EMBL" id="CP011390">
    <property type="protein sequence ID" value="ANE50963.1"/>
    <property type="molecule type" value="Genomic_DNA"/>
</dbReference>
<proteinExistence type="predicted"/>
<sequence length="626" mass="69956">MWAFKNEDTCKEINIRLLTQFYSDNKNAVFYYHSSTHISHQQLIPLPFLIVAKFSFIWPLIKTRTRLMRNGRLWLYAATALTLVGVSCKNSSKSDLMIPKDAAIVIHINSASLSSKLSWKEIQQAEWFKEINKESTDSMAKQLLADPATSGVDTKQDLVYFMKKQGKGGYMVFEGSVADASKFEKLNKETNKNAEVKKDGDLTQMQLENNAVVTWKGNKFIYIFDAPFLSMASSYTTNDGEGSNAFPADSLKKFAKDIFALKGDNNLPNDDRFADMIAETGDVHLWMNSSNLYKGVVGGALSMMKVSSLLEGNVSATTLNFDNGKISFNATQYYGTEVKKLLDKYEFKNVSADLINRIPTQDVIGAFAMNCPPELLKEIFVLAGIDGLVNAGLAQMNYSMDELVQATKGELLLAVSDLKVKEKEMFPGTAYAYKTKDPDMKFLMAASVNNQAAFEKLVGIVKKQPHDTTKTSVIDYKIENKWFAVSNEPGYTSKFLAGGNNKLAFTDKIAGHPFVAFLDIQKILKSTESNMTTELEKGSMTASIRLWQDVVMYGGEYKKGKMTYHVDINLVDKNTNSLKQLNSYGGQIYTLNKQQKKAQIEANEMYPESSDVITDSTYSVEAPSKY</sequence>
<evidence type="ECO:0000313" key="2">
    <source>
        <dbReference type="Proteomes" id="UP000077177"/>
    </source>
</evidence>
<keyword evidence="2" id="KW-1185">Reference proteome</keyword>
<dbReference type="InterPro" id="IPR032276">
    <property type="entry name" value="DUF4836"/>
</dbReference>
<dbReference type="AlphaFoldDB" id="A0A172TVX9"/>
<gene>
    <name evidence="1" type="ORF">SY85_11070</name>
</gene>
<evidence type="ECO:0000313" key="1">
    <source>
        <dbReference type="EMBL" id="ANE50963.1"/>
    </source>
</evidence>
<accession>A0A172TVX9</accession>
<dbReference type="STRING" id="1492898.SY85_11070"/>
<protein>
    <recommendedName>
        <fullName evidence="3">DUF4836 family protein</fullName>
    </recommendedName>
</protein>
<reference evidence="2" key="1">
    <citation type="submission" date="2015-01" db="EMBL/GenBank/DDBJ databases">
        <title>Flavisolibacter sp./LCS9/ whole genome sequencing.</title>
        <authorList>
            <person name="Kim M.K."/>
            <person name="Srinivasan S."/>
            <person name="Lee J.-J."/>
        </authorList>
    </citation>
    <scope>NUCLEOTIDE SEQUENCE [LARGE SCALE GENOMIC DNA]</scope>
    <source>
        <strain evidence="2">LCS9</strain>
    </source>
</reference>
<name>A0A172TVX9_9BACT</name>
<dbReference type="KEGG" id="fla:SY85_11070"/>
<reference evidence="1 2" key="2">
    <citation type="journal article" date="2016" name="Int. J. Syst. Evol. Microbiol.">
        <title>Flavisolibacter tropicus sp. nov., isolated from tropical soil.</title>
        <authorList>
            <person name="Lee J.J."/>
            <person name="Kang M.S."/>
            <person name="Kim G.S."/>
            <person name="Lee C.S."/>
            <person name="Lim S."/>
            <person name="Lee J."/>
            <person name="Roh S.H."/>
            <person name="Kang H."/>
            <person name="Ha J.M."/>
            <person name="Bae S."/>
            <person name="Jung H.Y."/>
            <person name="Kim M.K."/>
        </authorList>
    </citation>
    <scope>NUCLEOTIDE SEQUENCE [LARGE SCALE GENOMIC DNA]</scope>
    <source>
        <strain evidence="1 2">LCS9</strain>
    </source>
</reference>
<dbReference type="Proteomes" id="UP000077177">
    <property type="component" value="Chromosome"/>
</dbReference>
<dbReference type="Pfam" id="PF16120">
    <property type="entry name" value="DUF4836"/>
    <property type="match status" value="1"/>
</dbReference>